<dbReference type="SUPFAM" id="SSF48452">
    <property type="entry name" value="TPR-like"/>
    <property type="match status" value="2"/>
</dbReference>
<reference evidence="2" key="1">
    <citation type="journal article" date="2023" name="PhytoFront">
        <title>Draft Genome Resources of Seven Strains of Tilletia horrida, Causal Agent of Kernel Smut of Rice.</title>
        <authorList>
            <person name="Khanal S."/>
            <person name="Antony Babu S."/>
            <person name="Zhou X.G."/>
        </authorList>
    </citation>
    <scope>NUCLEOTIDE SEQUENCE</scope>
    <source>
        <strain evidence="2">TX3</strain>
    </source>
</reference>
<sequence>MAAPIKHPHEDEDDEVLTSDSDSDASDASTVEPEDEDALPAIAVKGKLSTRACAGLVRWYSCTVKLLPQLGSVVEEIKEGVEKIADISLTNETNAQGRKISEQTCVDAMKLLHRIAEDAKAGNQSYAPGSHAHMLITTLNLQLEVLAAALFEHWSKTSQKAKQLAKVSQANTELKSMLQEIESALGLQTTEAPTDDASPLPIALRPLTLKMLKAAMEAIGKKLKKQDYEEVFPEQDVLYTLCPFLRGINDVSLAPKSAKRPFSAIEDNQSDTQEQRGQSSAAIDEEETQRQLGFSLLEQAKSETDRGKLECKGRDQYRECYSSAKARFEVSIKIVRAGEMDPRKILVFLQHIIIAACQCHLFDEAVPLAELIVVLLRESFEETPSYEVQLRLLNSLAVLGLLFQHAERYAPAADALEEAINHWHQIEQYEPRTDADHLQLAVMQTQHALSVLPRARQTRKAPYNKALQAVREAVTTCRAFARQGDSSWDLQYTMADAVGTFAQMIYWYPSTVPRAEESFSQLGEESVKMHRKLIKVRPYMIRLPFARLLDWYTDMLAVDEDDEDIVAMREAIQLYQSVHQDWGTDLNREIGNLQSHLGLGLSLRFRYEEAEQELRAAHTSLALAYCDEEADRMIGTLALVCLMLEQYEDAEHYARGREEDLNNEPNTPARTLSEMASLYGAALLMKGEPHRALPVLQRSVKIVHDAGIGTDDIDQEEDIEYLLAVAWLGVCHCALGNVDDSLRYTHEAVSRSRAGQAYFINSEFESDVRWNEIELARVLTLRAVALAGAGADRQVEALAVVDEALELMMRQPRTEASTRKTAYALRAHLLSAAGREAEAERERERARAVTRYKGYLHRLLSDVEPL</sequence>
<dbReference type="InterPro" id="IPR011990">
    <property type="entry name" value="TPR-like_helical_dom_sf"/>
</dbReference>
<gene>
    <name evidence="2" type="ORF">OC842_003489</name>
</gene>
<feature type="region of interest" description="Disordered" evidence="1">
    <location>
        <begin position="1"/>
        <end position="38"/>
    </location>
</feature>
<dbReference type="Proteomes" id="UP001176521">
    <property type="component" value="Unassembled WGS sequence"/>
</dbReference>
<dbReference type="Gene3D" id="1.25.40.10">
    <property type="entry name" value="Tetratricopeptide repeat domain"/>
    <property type="match status" value="1"/>
</dbReference>
<dbReference type="AlphaFoldDB" id="A0AAN6GDW1"/>
<organism evidence="2 3">
    <name type="scientific">Tilletia horrida</name>
    <dbReference type="NCBI Taxonomy" id="155126"/>
    <lineage>
        <taxon>Eukaryota</taxon>
        <taxon>Fungi</taxon>
        <taxon>Dikarya</taxon>
        <taxon>Basidiomycota</taxon>
        <taxon>Ustilaginomycotina</taxon>
        <taxon>Exobasidiomycetes</taxon>
        <taxon>Tilletiales</taxon>
        <taxon>Tilletiaceae</taxon>
        <taxon>Tilletia</taxon>
    </lineage>
</organism>
<proteinExistence type="predicted"/>
<feature type="region of interest" description="Disordered" evidence="1">
    <location>
        <begin position="262"/>
        <end position="287"/>
    </location>
</feature>
<evidence type="ECO:0000313" key="2">
    <source>
        <dbReference type="EMBL" id="KAK0531829.1"/>
    </source>
</evidence>
<keyword evidence="3" id="KW-1185">Reference proteome</keyword>
<feature type="compositionally biased region" description="Acidic residues" evidence="1">
    <location>
        <begin position="11"/>
        <end position="25"/>
    </location>
</feature>
<evidence type="ECO:0000313" key="3">
    <source>
        <dbReference type="Proteomes" id="UP001176521"/>
    </source>
</evidence>
<dbReference type="EMBL" id="JAPDMQ010000175">
    <property type="protein sequence ID" value="KAK0531829.1"/>
    <property type="molecule type" value="Genomic_DNA"/>
</dbReference>
<name>A0AAN6GDW1_9BASI</name>
<comment type="caution">
    <text evidence="2">The sequence shown here is derived from an EMBL/GenBank/DDBJ whole genome shotgun (WGS) entry which is preliminary data.</text>
</comment>
<protein>
    <submittedName>
        <fullName evidence="2">Uncharacterized protein</fullName>
    </submittedName>
</protein>
<accession>A0AAN6GDW1</accession>
<evidence type="ECO:0000256" key="1">
    <source>
        <dbReference type="SAM" id="MobiDB-lite"/>
    </source>
</evidence>
<feature type="compositionally biased region" description="Polar residues" evidence="1">
    <location>
        <begin position="266"/>
        <end position="281"/>
    </location>
</feature>